<keyword evidence="2" id="KW-0378">Hydrolase</keyword>
<dbReference type="PANTHER" id="PTHR11066:SF34">
    <property type="entry name" value="ACYL-COENZYME A THIOESTERASE 8"/>
    <property type="match status" value="1"/>
</dbReference>
<dbReference type="EMBL" id="KV428006">
    <property type="protein sequence ID" value="KZT43934.1"/>
    <property type="molecule type" value="Genomic_DNA"/>
</dbReference>
<reference evidence="5 6" key="1">
    <citation type="journal article" date="2016" name="Mol. Biol. Evol.">
        <title>Comparative Genomics of Early-Diverging Mushroom-Forming Fungi Provides Insights into the Origins of Lignocellulose Decay Capabilities.</title>
        <authorList>
            <person name="Nagy L.G."/>
            <person name="Riley R."/>
            <person name="Tritt A."/>
            <person name="Adam C."/>
            <person name="Daum C."/>
            <person name="Floudas D."/>
            <person name="Sun H."/>
            <person name="Yadav J.S."/>
            <person name="Pangilinan J."/>
            <person name="Larsson K.H."/>
            <person name="Matsuura K."/>
            <person name="Barry K."/>
            <person name="Labutti K."/>
            <person name="Kuo R."/>
            <person name="Ohm R.A."/>
            <person name="Bhattacharya S.S."/>
            <person name="Shirouzu T."/>
            <person name="Yoshinaga Y."/>
            <person name="Martin F.M."/>
            <person name="Grigoriev I.V."/>
            <person name="Hibbett D.S."/>
        </authorList>
    </citation>
    <scope>NUCLEOTIDE SEQUENCE [LARGE SCALE GENOMIC DNA]</scope>
    <source>
        <strain evidence="5 6">HHB10207 ss-3</strain>
    </source>
</reference>
<protein>
    <submittedName>
        <fullName evidence="5">Thioesterase/thiol ester dehydrase-isomerase</fullName>
    </submittedName>
</protein>
<dbReference type="Pfam" id="PF13622">
    <property type="entry name" value="4HBT_3"/>
    <property type="match status" value="1"/>
</dbReference>
<dbReference type="GO" id="GO:0009062">
    <property type="term" value="P:fatty acid catabolic process"/>
    <property type="evidence" value="ECO:0007669"/>
    <property type="project" value="TreeGrafter"/>
</dbReference>
<accession>A0A166IP75</accession>
<dbReference type="AlphaFoldDB" id="A0A166IP75"/>
<keyword evidence="6" id="KW-1185">Reference proteome</keyword>
<evidence type="ECO:0000256" key="1">
    <source>
        <dbReference type="ARBA" id="ARBA00006538"/>
    </source>
</evidence>
<dbReference type="GO" id="GO:0016853">
    <property type="term" value="F:isomerase activity"/>
    <property type="evidence" value="ECO:0007669"/>
    <property type="project" value="UniProtKB-KW"/>
</dbReference>
<dbReference type="GO" id="GO:0006637">
    <property type="term" value="P:acyl-CoA metabolic process"/>
    <property type="evidence" value="ECO:0007669"/>
    <property type="project" value="InterPro"/>
</dbReference>
<dbReference type="InterPro" id="IPR003703">
    <property type="entry name" value="Acyl_CoA_thio"/>
</dbReference>
<dbReference type="GO" id="GO:0005782">
    <property type="term" value="C:peroxisomal matrix"/>
    <property type="evidence" value="ECO:0007669"/>
    <property type="project" value="UniProtKB-SubCell"/>
</dbReference>
<dbReference type="InterPro" id="IPR042171">
    <property type="entry name" value="Acyl-CoA_hotdog"/>
</dbReference>
<proteinExistence type="inferred from homology"/>
<dbReference type="InterPro" id="IPR049449">
    <property type="entry name" value="TesB_ACOT8-like_N"/>
</dbReference>
<evidence type="ECO:0000259" key="3">
    <source>
        <dbReference type="Pfam" id="PF13622"/>
    </source>
</evidence>
<dbReference type="OrthoDB" id="68328at2759"/>
<dbReference type="InterPro" id="IPR049450">
    <property type="entry name" value="ACOT8-like_C"/>
</dbReference>
<dbReference type="Proteomes" id="UP000076798">
    <property type="component" value="Unassembled WGS sequence"/>
</dbReference>
<organism evidence="5 6">
    <name type="scientific">Sistotremastrum suecicum HHB10207 ss-3</name>
    <dbReference type="NCBI Taxonomy" id="1314776"/>
    <lineage>
        <taxon>Eukaryota</taxon>
        <taxon>Fungi</taxon>
        <taxon>Dikarya</taxon>
        <taxon>Basidiomycota</taxon>
        <taxon>Agaricomycotina</taxon>
        <taxon>Agaricomycetes</taxon>
        <taxon>Sistotremastrales</taxon>
        <taxon>Sistotremastraceae</taxon>
        <taxon>Sistotremastrum</taxon>
    </lineage>
</organism>
<keyword evidence="5" id="KW-0413">Isomerase</keyword>
<evidence type="ECO:0000256" key="2">
    <source>
        <dbReference type="ARBA" id="ARBA00022801"/>
    </source>
</evidence>
<dbReference type="Gene3D" id="2.40.160.210">
    <property type="entry name" value="Acyl-CoA thioesterase, double hotdog domain"/>
    <property type="match status" value="1"/>
</dbReference>
<evidence type="ECO:0000313" key="6">
    <source>
        <dbReference type="Proteomes" id="UP000076798"/>
    </source>
</evidence>
<dbReference type="InterPro" id="IPR029069">
    <property type="entry name" value="HotDog_dom_sf"/>
</dbReference>
<comment type="similarity">
    <text evidence="1">Belongs to the C/M/P thioester hydrolase family.</text>
</comment>
<feature type="domain" description="Acyl-CoA thioesterase-like C-terminal" evidence="4">
    <location>
        <begin position="187"/>
        <end position="303"/>
    </location>
</feature>
<dbReference type="GO" id="GO:0047617">
    <property type="term" value="F:fatty acyl-CoA hydrolase activity"/>
    <property type="evidence" value="ECO:0007669"/>
    <property type="project" value="InterPro"/>
</dbReference>
<dbReference type="Pfam" id="PF20789">
    <property type="entry name" value="4HBT_3C"/>
    <property type="match status" value="1"/>
</dbReference>
<feature type="domain" description="Acyl-CoA thioesterase-like N-terminal HotDog" evidence="3">
    <location>
        <begin position="39"/>
        <end position="120"/>
    </location>
</feature>
<dbReference type="SUPFAM" id="SSF54637">
    <property type="entry name" value="Thioesterase/thiol ester dehydrase-isomerase"/>
    <property type="match status" value="2"/>
</dbReference>
<dbReference type="CDD" id="cd03444">
    <property type="entry name" value="Thioesterase_II_repeat1"/>
    <property type="match status" value="1"/>
</dbReference>
<dbReference type="CDD" id="cd03445">
    <property type="entry name" value="Thioesterase_II_repeat2"/>
    <property type="match status" value="1"/>
</dbReference>
<dbReference type="PANTHER" id="PTHR11066">
    <property type="entry name" value="ACYL-COA THIOESTERASE"/>
    <property type="match status" value="1"/>
</dbReference>
<evidence type="ECO:0000259" key="4">
    <source>
        <dbReference type="Pfam" id="PF20789"/>
    </source>
</evidence>
<gene>
    <name evidence="5" type="ORF">SISSUDRAFT_1057446</name>
</gene>
<name>A0A166IP75_9AGAM</name>
<dbReference type="STRING" id="1314776.A0A166IP75"/>
<evidence type="ECO:0000313" key="5">
    <source>
        <dbReference type="EMBL" id="KZT43934.1"/>
    </source>
</evidence>
<sequence length="319" mass="35856">MAIEVDVPKDQEEHELISTSLDVEQLDTNLFRSRSLWIPRSARGVFGGQVVSQALVSATNSVDSKYALHSLHCYFLLSASSTVPILYYVERLREGRSYTTRSVKAVQSGQTIFILMCSFQVPEPRQPSHSWPMPLVPKPEDCPSQEEVYAQLAASTQDPVKKARYLGVIQDRKRSPIAIKIVLDTPTPPDRSKIYMFWMKAKNIPKYEPAYQKCILAYVSDLLFISTASKTLGLSYGRGPNTIAMQSSLDHSMYFYNQSFDHGDWMLYVNESPTTGSGRGVVHGRVYDRHGNLCAIASQEGVVRTDHRDVPIESTRGKL</sequence>